<organism evidence="1 2">
    <name type="scientific">Methylobacterium gregans</name>
    <dbReference type="NCBI Taxonomy" id="374424"/>
    <lineage>
        <taxon>Bacteria</taxon>
        <taxon>Pseudomonadati</taxon>
        <taxon>Pseudomonadota</taxon>
        <taxon>Alphaproteobacteria</taxon>
        <taxon>Hyphomicrobiales</taxon>
        <taxon>Methylobacteriaceae</taxon>
        <taxon>Methylobacterium</taxon>
    </lineage>
</organism>
<sequence>MADPVADRADDSPIPQAMLDASGVVGAWIHDHWAGSLVLSAPLAILLGLDPAAAATGVPLADFLDRTHPEDRTRIESYLHAVGEAGGPLEAEFRTRGGDEKEGGSRAGERRLQMRGRTERDAAGRVGQGRGIAIDLTETAAAGQHETERTVNRMAEHAIALRNLSEALRRPDLTARIEGLMLEIGFELARHLSDPASRPRH</sequence>
<proteinExistence type="predicted"/>
<evidence type="ECO:0008006" key="3">
    <source>
        <dbReference type="Google" id="ProtNLM"/>
    </source>
</evidence>
<dbReference type="InterPro" id="IPR035965">
    <property type="entry name" value="PAS-like_dom_sf"/>
</dbReference>
<evidence type="ECO:0000313" key="2">
    <source>
        <dbReference type="Proteomes" id="UP001055108"/>
    </source>
</evidence>
<dbReference type="Proteomes" id="UP001055108">
    <property type="component" value="Unassembled WGS sequence"/>
</dbReference>
<name>A0AA37HL74_9HYPH</name>
<comment type="caution">
    <text evidence="1">The sequence shown here is derived from an EMBL/GenBank/DDBJ whole genome shotgun (WGS) entry which is preliminary data.</text>
</comment>
<dbReference type="SUPFAM" id="SSF55785">
    <property type="entry name" value="PYP-like sensor domain (PAS domain)"/>
    <property type="match status" value="1"/>
</dbReference>
<evidence type="ECO:0000313" key="1">
    <source>
        <dbReference type="EMBL" id="GJD77839.1"/>
    </source>
</evidence>
<dbReference type="Gene3D" id="3.30.450.20">
    <property type="entry name" value="PAS domain"/>
    <property type="match status" value="1"/>
</dbReference>
<protein>
    <recommendedName>
        <fullName evidence="3">PAS domain-containing protein</fullName>
    </recommendedName>
</protein>
<reference evidence="1" key="2">
    <citation type="submission" date="2021-08" db="EMBL/GenBank/DDBJ databases">
        <authorList>
            <person name="Tani A."/>
            <person name="Ola A."/>
            <person name="Ogura Y."/>
            <person name="Katsura K."/>
            <person name="Hayashi T."/>
        </authorList>
    </citation>
    <scope>NUCLEOTIDE SEQUENCE</scope>
    <source>
        <strain evidence="1">NBRC 103626</strain>
    </source>
</reference>
<dbReference type="RefSeq" id="WP_238301573.1">
    <property type="nucleotide sequence ID" value="NZ_BPQM01000023.1"/>
</dbReference>
<reference evidence="1" key="1">
    <citation type="journal article" date="2016" name="Front. Microbiol.">
        <title>Genome Sequence of the Piezophilic, Mesophilic Sulfate-Reducing Bacterium Desulfovibrio indicus J2T.</title>
        <authorList>
            <person name="Cao J."/>
            <person name="Maignien L."/>
            <person name="Shao Z."/>
            <person name="Alain K."/>
            <person name="Jebbar M."/>
        </authorList>
    </citation>
    <scope>NUCLEOTIDE SEQUENCE</scope>
    <source>
        <strain evidence="1">NBRC 103626</strain>
    </source>
</reference>
<accession>A0AA37HL74</accession>
<dbReference type="EMBL" id="BPQM01000023">
    <property type="protein sequence ID" value="GJD77839.1"/>
    <property type="molecule type" value="Genomic_DNA"/>
</dbReference>
<dbReference type="AlphaFoldDB" id="A0AA37HL74"/>
<gene>
    <name evidence="1" type="ORF">NBEOAGPD_1050</name>
</gene>
<keyword evidence="2" id="KW-1185">Reference proteome</keyword>